<feature type="compositionally biased region" description="Basic and acidic residues" evidence="4">
    <location>
        <begin position="1321"/>
        <end position="1330"/>
    </location>
</feature>
<sequence length="1907" mass="206056">MTSKDVVFVRVRPEHQPDCAYEISRVLRGKPDRVSIWCKHEKALLVERGHLLEEYEFQRIFGPSEDNAKVFESVGGEKMIKNALKGIQETVMAYGQTGSGKTHTIFGNSDSDFGLLHLFIQNLFNEIYAKQERGDEPEGSEVFVWVSCFEIFGDSLEDLVPPFGPDSRDENGEPIRFLEDKFFVKTSKVQYKRVLVRDAMSCLGMLFDACEQRKTGLSSVNSRSSRSHAVVQLVVEKRHAPSGRGTAGGVTLVDLAGSEKEHENPTADGRATARVLNTSLSTLNRLIRNLQEGKLPQSDKRQSVLNRVLYDALQTKGCGVALVFCISPMNLHTQSSVSTLMMAANCKRIECKRRPHYLFFPTPPPQPEPILLNEKKNPQEEQQEKELPGVSALSALHNAATGGLPSPPPPTAFYQYQNTQTPHATAPFSFLQKPPTQEEHLVHPSQPTRPMRHTEVQTEFPEALLTPSGHPHPSSLLPIRHGQPSMTMASDTSQQQRTALEALHSLPLSSNGASALNTLQGRFNAMQTPSAPFSFAFAERMEREGGYAEMHFREGPGRLEQRMHHAPSMGMTPRELLQMASHVNPKGDGGIYADTPYRFHSPKGMRYTNTSKAGDGEKRSGAKLSGTNAAQDGDGGQRGKGIAAERERERARGTDREGVSSWASPESGGAAATGTAEWHLAQAFALERAKNRILGAELAELRDRLSKEEPPPPRLGSLRATAPPPFMATADEDAFASRLHPQGIVLPEHADSMGGHPHAHTAPFAWRADQTGGGGGQFPLTRGPPSPPGPPQKDTISPRKARWLAAATLQAGPHGPRPMPGPRRDEEPIVPPEDFPPEGREDPFGVVMTPSAVTPSSTTARGKGKLLRSLVTQGLSPHSGKTQRSGGGRRSHAAAKGHTEGSTPGGGPWKRSVAEASYAYHLREARWLYDFLTATEEDEFALRMPPFPSRSIPHTPLQHPHSLGHALSQSAHRSLQRGGRGAWRDRDGTGRRRPWSPAEMGAEGADRTPSPPPPFSSPSASGRGGGRGETWRQQGRMTGSSGPIHSSSAALDTLSRLQMAMQEGDRADYTRDSDVRRDVHEDPRASLRGSKTGPPGVPSSSKQRLRDRLAKCVRVLQYQTEEGRQMEEEGSEGDRQNREREGGDAEGALGVLEELLRSLDDSEPEGDGGEEEQMKAQRASPQRLREGERERSPFEGKGKGPIRMVQNSPPSPPHAAVLKKATQLKKSQLREAEVEVPSSSFLSTQVAPRYAQFSPTALQGGRMSSSAPPGGRGRGRGGLLVQRSGLKGGASGASRRGLQSRMAALSKMCGGVSRRGPSFSGEKKKQRWETDSEEGEEEEELESDKSGCRRFDGVASSSSSSSSSEPSLALVARRDRENGVHPEAGGEAEAQSAERQEREGGKERGPDPPASCEKEGDGILREAASENLTEVQLKKREEESKQGEALTHRLPFRPPQALQRFVPVLEAREEEEGPVRTEQDGSREVGGECLDLLRSSHPPLGGSGLSAFAGSTGGFLGGTLGRGCPKEKGKGGGGSGLQRCRSYSALSGASHDPRFLGEDGKTIRVPPPPLSLSASRFDGIEERGVEEDFEGTAESQSVSLSLSVDVSRSLKSTLRRMRTERKGEESESEDGGASFQQSPASSSSSVSVSLSANDSLASPPIQIHRNQGLLSSTTRGRHQEGQENRGLAGMHRQRKGRGASLSLSLSTSSPSASPRSLRRRVDVSPPPPMPSPPLGPSHADANKGRLLSFPLRGSRSPAHKSPDILWDRDREKECSEVSFLSSRQSPAFQARSPSPAPLQVRRERLEDRQPRRSPSEEPNTMACLPPNGMPKESVHPAPPVSQAKLDRQSSDTSRAEQVISAPSSLPKAGGSTAAEALLAASVAVAVGACRSSALTTASSFPGDDDAE</sequence>
<keyword evidence="2 3" id="KW-0505">Motor protein</keyword>
<feature type="compositionally biased region" description="Low complexity" evidence="4">
    <location>
        <begin position="1260"/>
        <end position="1269"/>
    </location>
</feature>
<organism evidence="6">
    <name type="scientific">Chromera velia CCMP2878</name>
    <dbReference type="NCBI Taxonomy" id="1169474"/>
    <lineage>
        <taxon>Eukaryota</taxon>
        <taxon>Sar</taxon>
        <taxon>Alveolata</taxon>
        <taxon>Colpodellida</taxon>
        <taxon>Chromeraceae</taxon>
        <taxon>Chromera</taxon>
    </lineage>
</organism>
<feature type="region of interest" description="Disordered" evidence="4">
    <location>
        <begin position="704"/>
        <end position="724"/>
    </location>
</feature>
<feature type="compositionally biased region" description="Polar residues" evidence="4">
    <location>
        <begin position="1031"/>
        <end position="1050"/>
    </location>
</feature>
<dbReference type="InterPro" id="IPR036961">
    <property type="entry name" value="Kinesin_motor_dom_sf"/>
</dbReference>
<dbReference type="InterPro" id="IPR027417">
    <property type="entry name" value="P-loop_NTPase"/>
</dbReference>
<dbReference type="InterPro" id="IPR001752">
    <property type="entry name" value="Kinesin_motor_dom"/>
</dbReference>
<feature type="domain" description="Kinesin motor" evidence="5">
    <location>
        <begin position="4"/>
        <end position="349"/>
    </location>
</feature>
<dbReference type="InterPro" id="IPR027640">
    <property type="entry name" value="Kinesin-like_fam"/>
</dbReference>
<keyword evidence="1" id="KW-0175">Coiled coil</keyword>
<feature type="compositionally biased region" description="Pro residues" evidence="4">
    <location>
        <begin position="782"/>
        <end position="791"/>
    </location>
</feature>
<feature type="compositionally biased region" description="Basic and acidic residues" evidence="4">
    <location>
        <begin position="1392"/>
        <end position="1424"/>
    </location>
</feature>
<feature type="compositionally biased region" description="Polar residues" evidence="4">
    <location>
        <begin position="1778"/>
        <end position="1787"/>
    </location>
</feature>
<dbReference type="GO" id="GO:0008017">
    <property type="term" value="F:microtubule binding"/>
    <property type="evidence" value="ECO:0007669"/>
    <property type="project" value="InterPro"/>
</dbReference>
<evidence type="ECO:0000259" key="5">
    <source>
        <dbReference type="PROSITE" id="PS50067"/>
    </source>
</evidence>
<evidence type="ECO:0000313" key="6">
    <source>
        <dbReference type="EMBL" id="CEM12782.1"/>
    </source>
</evidence>
<evidence type="ECO:0000256" key="4">
    <source>
        <dbReference type="SAM" id="MobiDB-lite"/>
    </source>
</evidence>
<dbReference type="SMART" id="SM00129">
    <property type="entry name" value="KISc"/>
    <property type="match status" value="1"/>
</dbReference>
<feature type="region of interest" description="Disordered" evidence="4">
    <location>
        <begin position="1254"/>
        <end position="1454"/>
    </location>
</feature>
<dbReference type="VEuPathDB" id="CryptoDB:Cvel_16978"/>
<feature type="region of interest" description="Disordered" evidence="4">
    <location>
        <begin position="588"/>
        <end position="673"/>
    </location>
</feature>
<dbReference type="GO" id="GO:0005524">
    <property type="term" value="F:ATP binding"/>
    <property type="evidence" value="ECO:0007669"/>
    <property type="project" value="UniProtKB-UniRule"/>
</dbReference>
<reference evidence="6" key="1">
    <citation type="submission" date="2014-11" db="EMBL/GenBank/DDBJ databases">
        <authorList>
            <person name="Otto D Thomas"/>
            <person name="Naeem Raeece"/>
        </authorList>
    </citation>
    <scope>NUCLEOTIDE SEQUENCE</scope>
</reference>
<dbReference type="Pfam" id="PF00225">
    <property type="entry name" value="Kinesin"/>
    <property type="match status" value="1"/>
</dbReference>
<feature type="compositionally biased region" description="Basic and acidic residues" evidence="4">
    <location>
        <begin position="1800"/>
        <end position="1815"/>
    </location>
</feature>
<dbReference type="GO" id="GO:0003777">
    <property type="term" value="F:microtubule motor activity"/>
    <property type="evidence" value="ECO:0007669"/>
    <property type="project" value="InterPro"/>
</dbReference>
<feature type="binding site" evidence="3">
    <location>
        <begin position="95"/>
        <end position="102"/>
    </location>
    <ligand>
        <name>ATP</name>
        <dbReference type="ChEBI" id="CHEBI:30616"/>
    </ligand>
</feature>
<feature type="compositionally biased region" description="Basic and acidic residues" evidence="4">
    <location>
        <begin position="1121"/>
        <end position="1143"/>
    </location>
</feature>
<feature type="compositionally biased region" description="Polar residues" evidence="4">
    <location>
        <begin position="870"/>
        <end position="884"/>
    </location>
</feature>
<protein>
    <recommendedName>
        <fullName evidence="5">Kinesin motor domain-containing protein</fullName>
    </recommendedName>
</protein>
<feature type="compositionally biased region" description="Low complexity" evidence="4">
    <location>
        <begin position="1699"/>
        <end position="1715"/>
    </location>
</feature>
<feature type="compositionally biased region" description="Low complexity" evidence="4">
    <location>
        <begin position="846"/>
        <end position="860"/>
    </location>
</feature>
<proteinExistence type="inferred from homology"/>
<feature type="region of interest" description="Disordered" evidence="4">
    <location>
        <begin position="945"/>
        <end position="1216"/>
    </location>
</feature>
<dbReference type="SUPFAM" id="SSF52540">
    <property type="entry name" value="P-loop containing nucleoside triphosphate hydrolases"/>
    <property type="match status" value="1"/>
</dbReference>
<feature type="compositionally biased region" description="Basic and acidic residues" evidence="4">
    <location>
        <begin position="1343"/>
        <end position="1352"/>
    </location>
</feature>
<evidence type="ECO:0000256" key="1">
    <source>
        <dbReference type="ARBA" id="ARBA00023054"/>
    </source>
</evidence>
<dbReference type="PANTHER" id="PTHR47968:SF75">
    <property type="entry name" value="CENTROMERE-ASSOCIATED PROTEIN E"/>
    <property type="match status" value="1"/>
</dbReference>
<feature type="compositionally biased region" description="Acidic residues" evidence="4">
    <location>
        <begin position="1161"/>
        <end position="1171"/>
    </location>
</feature>
<dbReference type="PRINTS" id="PR00380">
    <property type="entry name" value="KINESINHEAVY"/>
</dbReference>
<evidence type="ECO:0000256" key="2">
    <source>
        <dbReference type="ARBA" id="ARBA00023175"/>
    </source>
</evidence>
<dbReference type="Gene3D" id="3.40.850.10">
    <property type="entry name" value="Kinesin motor domain"/>
    <property type="match status" value="1"/>
</dbReference>
<dbReference type="PROSITE" id="PS50067">
    <property type="entry name" value="KINESIN_MOTOR_2"/>
    <property type="match status" value="1"/>
</dbReference>
<feature type="region of interest" description="Disordered" evidence="4">
    <location>
        <begin position="766"/>
        <end position="797"/>
    </location>
</feature>
<feature type="region of interest" description="Disordered" evidence="4">
    <location>
        <begin position="809"/>
        <end position="910"/>
    </location>
</feature>
<comment type="similarity">
    <text evidence="3">Belongs to the TRAFAC class myosin-kinesin ATPase superfamily. Kinesin family.</text>
</comment>
<feature type="compositionally biased region" description="Basic and acidic residues" evidence="4">
    <location>
        <begin position="643"/>
        <end position="658"/>
    </location>
</feature>
<keyword evidence="3" id="KW-0547">Nucleotide-binding</keyword>
<feature type="region of interest" description="Disordered" evidence="4">
    <location>
        <begin position="1548"/>
        <end position="1869"/>
    </location>
</feature>
<feature type="compositionally biased region" description="Low complexity" evidence="4">
    <location>
        <begin position="1631"/>
        <end position="1658"/>
    </location>
</feature>
<keyword evidence="3" id="KW-0067">ATP-binding</keyword>
<feature type="compositionally biased region" description="Low complexity" evidence="4">
    <location>
        <begin position="1595"/>
        <end position="1612"/>
    </location>
</feature>
<feature type="compositionally biased region" description="Acidic residues" evidence="4">
    <location>
        <begin position="1331"/>
        <end position="1342"/>
    </location>
</feature>
<evidence type="ECO:0000256" key="3">
    <source>
        <dbReference type="PROSITE-ProRule" id="PRU00283"/>
    </source>
</evidence>
<feature type="compositionally biased region" description="Basic and acidic residues" evidence="4">
    <location>
        <begin position="1183"/>
        <end position="1198"/>
    </location>
</feature>
<feature type="compositionally biased region" description="Polar residues" evidence="4">
    <location>
        <begin position="1664"/>
        <end position="1674"/>
    </location>
</feature>
<dbReference type="EMBL" id="CDMZ01000367">
    <property type="protein sequence ID" value="CEM12782.1"/>
    <property type="molecule type" value="Genomic_DNA"/>
</dbReference>
<accession>A0A0G4FH84</accession>
<dbReference type="PANTHER" id="PTHR47968">
    <property type="entry name" value="CENTROMERE PROTEIN E"/>
    <property type="match status" value="1"/>
</dbReference>
<feature type="compositionally biased region" description="Basic and acidic residues" evidence="4">
    <location>
        <begin position="1551"/>
        <end position="1562"/>
    </location>
</feature>
<gene>
    <name evidence="6" type="ORF">Cvel_16978</name>
</gene>
<dbReference type="GO" id="GO:0007018">
    <property type="term" value="P:microtubule-based movement"/>
    <property type="evidence" value="ECO:0007669"/>
    <property type="project" value="InterPro"/>
</dbReference>
<feature type="compositionally biased region" description="Basic and acidic residues" evidence="4">
    <location>
        <begin position="1063"/>
        <end position="1085"/>
    </location>
</feature>
<name>A0A0G4FH84_9ALVE</name>
<feature type="compositionally biased region" description="Pro residues" evidence="4">
    <location>
        <begin position="1724"/>
        <end position="1735"/>
    </location>
</feature>
<feature type="compositionally biased region" description="Basic and acidic residues" evidence="4">
    <location>
        <begin position="1432"/>
        <end position="1442"/>
    </location>
</feature>
<feature type="compositionally biased region" description="Basic and acidic residues" evidence="4">
    <location>
        <begin position="1760"/>
        <end position="1775"/>
    </location>
</feature>